<organism evidence="2 3">
    <name type="scientific">Chelonoidis abingdonii</name>
    <name type="common">Abingdon island giant tortoise</name>
    <name type="synonym">Testudo abingdonii</name>
    <dbReference type="NCBI Taxonomy" id="106734"/>
    <lineage>
        <taxon>Eukaryota</taxon>
        <taxon>Metazoa</taxon>
        <taxon>Chordata</taxon>
        <taxon>Craniata</taxon>
        <taxon>Vertebrata</taxon>
        <taxon>Euteleostomi</taxon>
        <taxon>Archelosauria</taxon>
        <taxon>Testudinata</taxon>
        <taxon>Testudines</taxon>
        <taxon>Cryptodira</taxon>
        <taxon>Durocryptodira</taxon>
        <taxon>Testudinoidea</taxon>
        <taxon>Testudinidae</taxon>
        <taxon>Chelonoidis</taxon>
    </lineage>
</organism>
<gene>
    <name evidence="2" type="primary">DSN1</name>
</gene>
<sequence length="291" mass="32786">RARLREHNLPSSLYPNDKVRAATRKRSCPSPSPKKAAWSPTPKRISPWRGSPRKGLTSSSFNLSPRALAISPQITRRSWSRSSLKGTNRRKSLPPFHQDVTELSKSISLDLPETDRLSRLLLSSFQVRFKVPERTILLKTNYLCITLGYSPCAVVICVPCFFFSRQLERCKTNDMQVEPASYLGASQAKVLSSKPNYQKILDSQGEVFDCMELMLDELQQAVKLLQAFTEDSTQYLRNLSEQLGKQTFQPSDSKCFLSKPLLLTNKTQKAVEGDGLIFVLFLSPLFALAVP</sequence>
<dbReference type="PANTHER" id="PTHR14778">
    <property type="entry name" value="KINETOCHORE-ASSOCIATED PROTEIN DSN1 HOMOLOG"/>
    <property type="match status" value="1"/>
</dbReference>
<dbReference type="GO" id="GO:0051301">
    <property type="term" value="P:cell division"/>
    <property type="evidence" value="ECO:0007669"/>
    <property type="project" value="InterPro"/>
</dbReference>
<evidence type="ECO:0000313" key="3">
    <source>
        <dbReference type="Proteomes" id="UP000694404"/>
    </source>
</evidence>
<dbReference type="GeneTree" id="ENSGT00390000011347"/>
<dbReference type="PANTHER" id="PTHR14778:SF2">
    <property type="entry name" value="KINETOCHORE-ASSOCIATED PROTEIN DSN1 HOMOLOG"/>
    <property type="match status" value="1"/>
</dbReference>
<protein>
    <submittedName>
        <fullName evidence="2">DSN1 component of MIS12 kinetochore complex</fullName>
    </submittedName>
</protein>
<dbReference type="OMA" id="XFSSESE"/>
<dbReference type="Ensembl" id="ENSCABT00000031831.1">
    <property type="protein sequence ID" value="ENSCABP00000029044.1"/>
    <property type="gene ID" value="ENSCABG00000021320.1"/>
</dbReference>
<proteinExistence type="predicted"/>
<dbReference type="GO" id="GO:0000444">
    <property type="term" value="C:MIS12/MIND type complex"/>
    <property type="evidence" value="ECO:0007669"/>
    <property type="project" value="Ensembl"/>
</dbReference>
<feature type="region of interest" description="Disordered" evidence="1">
    <location>
        <begin position="1"/>
        <end position="60"/>
    </location>
</feature>
<dbReference type="GO" id="GO:0016604">
    <property type="term" value="C:nuclear body"/>
    <property type="evidence" value="ECO:0007669"/>
    <property type="project" value="Ensembl"/>
</dbReference>
<name>A0A8C0JAP2_CHEAB</name>
<dbReference type="InterPro" id="IPR013218">
    <property type="entry name" value="Dsn1/Mis13"/>
</dbReference>
<dbReference type="Proteomes" id="UP000694404">
    <property type="component" value="Unplaced"/>
</dbReference>
<dbReference type="AlphaFoldDB" id="A0A8C0JAP2"/>
<keyword evidence="3" id="KW-1185">Reference proteome</keyword>
<reference evidence="2" key="2">
    <citation type="submission" date="2025-09" db="UniProtKB">
        <authorList>
            <consortium name="Ensembl"/>
        </authorList>
    </citation>
    <scope>IDENTIFICATION</scope>
</reference>
<evidence type="ECO:0000256" key="1">
    <source>
        <dbReference type="SAM" id="MobiDB-lite"/>
    </source>
</evidence>
<dbReference type="GO" id="GO:0007059">
    <property type="term" value="P:chromosome segregation"/>
    <property type="evidence" value="ECO:0007669"/>
    <property type="project" value="InterPro"/>
</dbReference>
<reference evidence="2" key="1">
    <citation type="submission" date="2025-08" db="UniProtKB">
        <authorList>
            <consortium name="Ensembl"/>
        </authorList>
    </citation>
    <scope>IDENTIFICATION</scope>
</reference>
<dbReference type="GO" id="GO:0001650">
    <property type="term" value="C:fibrillar center"/>
    <property type="evidence" value="ECO:0007669"/>
    <property type="project" value="Ensembl"/>
</dbReference>
<evidence type="ECO:0000313" key="2">
    <source>
        <dbReference type="Ensembl" id="ENSCABP00000029044.1"/>
    </source>
</evidence>
<dbReference type="GO" id="GO:0005829">
    <property type="term" value="C:cytosol"/>
    <property type="evidence" value="ECO:0007669"/>
    <property type="project" value="Ensembl"/>
</dbReference>
<accession>A0A8C0JAP2</accession>
<feature type="compositionally biased region" description="Low complexity" evidence="1">
    <location>
        <begin position="33"/>
        <end position="43"/>
    </location>
</feature>
<dbReference type="Pfam" id="PF08202">
    <property type="entry name" value="MIS13"/>
    <property type="match status" value="2"/>
</dbReference>